<evidence type="ECO:0000313" key="2">
    <source>
        <dbReference type="Proteomes" id="UP000003208"/>
    </source>
</evidence>
<sequence length="321" mass="36217">MKFIRKLQKNISAVTNGYFANWTPDNPVAVGDYGAIKDFIFIRDGNIKSRIGSLSIESERKDTAVFERKYGVSFYGGVKGRGGLPEGNASLKINFKYKGSFLYHLKAITNNQFKERRVAFEKICTMILSQNIIWLDDYVLITEVKQAERAIVLVANSSGSEVEVGYSLDNFSQQDIGEIFAKAHYQNTTDSIVKYEIDEKTAILYRAVSFVGLSPDGEKYKLSDFFGKLFSRSWNSLPAPQAIKLSEYTEKNGEIEGTFSFTASHAPLTVESIRIRQEKVDFISFREKSKNQVIPREMIRLGGGFVAEKLIGKLVKSKKRS</sequence>
<dbReference type="Proteomes" id="UP000003208">
    <property type="component" value="Unassembled WGS sequence"/>
</dbReference>
<proteinExistence type="predicted"/>
<accession>G6YS43</accession>
<name>G6YS43_9GAMM</name>
<dbReference type="AlphaFoldDB" id="G6YS43"/>
<gene>
    <name evidence="1" type="ORF">KYE_08348</name>
</gene>
<dbReference type="EMBL" id="AGTR01000030">
    <property type="protein sequence ID" value="EHJ04986.1"/>
    <property type="molecule type" value="Genomic_DNA"/>
</dbReference>
<dbReference type="PATRIC" id="fig|1094979.3.peg.1612"/>
<evidence type="ECO:0000313" key="1">
    <source>
        <dbReference type="EMBL" id="EHJ04986.1"/>
    </source>
</evidence>
<dbReference type="RefSeq" id="WP_008172220.1">
    <property type="nucleotide sequence ID" value="NZ_AGTR01000030.1"/>
</dbReference>
<protein>
    <submittedName>
        <fullName evidence="1">Uncharacterized protein</fullName>
    </submittedName>
</protein>
<organism evidence="1 2">
    <name type="scientific">Marinobacter manganoxydans MnI7-9</name>
    <dbReference type="NCBI Taxonomy" id="1094979"/>
    <lineage>
        <taxon>Bacteria</taxon>
        <taxon>Pseudomonadati</taxon>
        <taxon>Pseudomonadota</taxon>
        <taxon>Gammaproteobacteria</taxon>
        <taxon>Pseudomonadales</taxon>
        <taxon>Marinobacteraceae</taxon>
        <taxon>Marinobacter</taxon>
    </lineage>
</organism>
<reference evidence="1 2" key="1">
    <citation type="journal article" date="2012" name="J. Bacteriol.">
        <title>Genome sequence of deep-sea manganese-oxidizing bacterium Marinobacter manganoxydans MnI7-9.</title>
        <authorList>
            <person name="Wang H."/>
            <person name="Li H."/>
            <person name="Shao Z."/>
            <person name="Liao S."/>
            <person name="Johnstone L."/>
            <person name="Rensing C."/>
            <person name="Wang G."/>
        </authorList>
    </citation>
    <scope>NUCLEOTIDE SEQUENCE [LARGE SCALE GENOMIC DNA]</scope>
    <source>
        <strain evidence="1 2">MnI7-9</strain>
    </source>
</reference>
<keyword evidence="2" id="KW-1185">Reference proteome</keyword>